<sequence>MSDLYLIFKNLTRRKLRLSLTLFAIFVAFLIFGVLSSFNKAFNSGIELSADDRMVVVNKINFTQPLPIAYVNKARAIEGVDVLTWCNWFGGYYQDPKNFIAAMACDAETLLDVYPEIVLPEDQKKAFMANRQGLIAGQAIAVKFGWKVGDRIPMNSNIFSQKTGGTAWDFDVEGIYTGSTEQFDTNSVYFHYKYFDESRSFGKDYAGWLILRTTDPALNDKVANTIDTMFANSFFETSTDSEKAFNKAFIAQIGNIAMIVTSVVGAAFFTILLIVGNTMVLAIRERTGEIAVMKTLGFPAARIFKLVLGESLLLSLIGGLLGIGAAWLIVGGMKAALAGILPTLVLTPDVALTALAIMVGLGFLTGIVPALSAHRLNIITAMSRQ</sequence>
<evidence type="ECO:0000313" key="10">
    <source>
        <dbReference type="Proteomes" id="UP001217500"/>
    </source>
</evidence>
<keyword evidence="5 6" id="KW-0472">Membrane</keyword>
<dbReference type="EMBL" id="CP116805">
    <property type="protein sequence ID" value="WCL55486.1"/>
    <property type="molecule type" value="Genomic_DNA"/>
</dbReference>
<dbReference type="Proteomes" id="UP001217500">
    <property type="component" value="Chromosome"/>
</dbReference>
<feature type="domain" description="ABC3 transporter permease C-terminal" evidence="7">
    <location>
        <begin position="264"/>
        <end position="377"/>
    </location>
</feature>
<evidence type="ECO:0000256" key="5">
    <source>
        <dbReference type="ARBA" id="ARBA00023136"/>
    </source>
</evidence>
<dbReference type="PANTHER" id="PTHR43738">
    <property type="entry name" value="ABC TRANSPORTER, MEMBRANE PROTEIN"/>
    <property type="match status" value="1"/>
</dbReference>
<feature type="domain" description="MacB-like periplasmic core" evidence="8">
    <location>
        <begin position="23"/>
        <end position="227"/>
    </location>
</feature>
<keyword evidence="2" id="KW-1003">Cell membrane</keyword>
<keyword evidence="4 6" id="KW-1133">Transmembrane helix</keyword>
<evidence type="ECO:0000256" key="6">
    <source>
        <dbReference type="SAM" id="Phobius"/>
    </source>
</evidence>
<accession>A0AAF0BN55</accession>
<feature type="transmembrane region" description="Helical" evidence="6">
    <location>
        <begin position="256"/>
        <end position="283"/>
    </location>
</feature>
<evidence type="ECO:0000256" key="4">
    <source>
        <dbReference type="ARBA" id="ARBA00022989"/>
    </source>
</evidence>
<evidence type="ECO:0000259" key="8">
    <source>
        <dbReference type="Pfam" id="PF12704"/>
    </source>
</evidence>
<dbReference type="InterPro" id="IPR051125">
    <property type="entry name" value="ABC-4/HrtB_transporter"/>
</dbReference>
<reference evidence="9" key="1">
    <citation type="submission" date="2023-01" db="EMBL/GenBank/DDBJ databases">
        <title>The genome sequence of Kordiimonadaceae bacterium 6D33.</title>
        <authorList>
            <person name="Liu Y."/>
        </authorList>
    </citation>
    <scope>NUCLEOTIDE SEQUENCE</scope>
    <source>
        <strain evidence="9">6D33</strain>
    </source>
</reference>
<gene>
    <name evidence="9" type="ORF">PH603_06900</name>
</gene>
<keyword evidence="10" id="KW-1185">Reference proteome</keyword>
<dbReference type="Pfam" id="PF12704">
    <property type="entry name" value="MacB_PCD"/>
    <property type="match status" value="1"/>
</dbReference>
<protein>
    <submittedName>
        <fullName evidence="9">FtsX-like permease family protein</fullName>
    </submittedName>
</protein>
<keyword evidence="3 6" id="KW-0812">Transmembrane</keyword>
<evidence type="ECO:0000256" key="1">
    <source>
        <dbReference type="ARBA" id="ARBA00004651"/>
    </source>
</evidence>
<dbReference type="PANTHER" id="PTHR43738:SF3">
    <property type="entry name" value="ABC TRANSPORTER PERMEASE"/>
    <property type="match status" value="1"/>
</dbReference>
<comment type="subcellular location">
    <subcellularLocation>
        <location evidence="1">Cell membrane</location>
        <topology evidence="1">Multi-pass membrane protein</topology>
    </subcellularLocation>
</comment>
<evidence type="ECO:0000259" key="7">
    <source>
        <dbReference type="Pfam" id="PF02687"/>
    </source>
</evidence>
<feature type="transmembrane region" description="Helical" evidence="6">
    <location>
        <begin position="20"/>
        <end position="38"/>
    </location>
</feature>
<dbReference type="InterPro" id="IPR003838">
    <property type="entry name" value="ABC3_permease_C"/>
</dbReference>
<dbReference type="KEGG" id="gso:PH603_06900"/>
<dbReference type="InterPro" id="IPR025857">
    <property type="entry name" value="MacB_PCD"/>
</dbReference>
<dbReference type="Pfam" id="PF02687">
    <property type="entry name" value="FtsX"/>
    <property type="match status" value="1"/>
</dbReference>
<feature type="transmembrane region" description="Helical" evidence="6">
    <location>
        <begin position="303"/>
        <end position="330"/>
    </location>
</feature>
<proteinExistence type="predicted"/>
<dbReference type="RefSeq" id="WP_289505305.1">
    <property type="nucleotide sequence ID" value="NZ_CP116805.1"/>
</dbReference>
<dbReference type="AlphaFoldDB" id="A0AAF0BN55"/>
<evidence type="ECO:0000256" key="2">
    <source>
        <dbReference type="ARBA" id="ARBA00022475"/>
    </source>
</evidence>
<dbReference type="GO" id="GO:0005886">
    <property type="term" value="C:plasma membrane"/>
    <property type="evidence" value="ECO:0007669"/>
    <property type="project" value="UniProtKB-SubCell"/>
</dbReference>
<organism evidence="9 10">
    <name type="scientific">Gimibacter soli</name>
    <dbReference type="NCBI Taxonomy" id="3024400"/>
    <lineage>
        <taxon>Bacteria</taxon>
        <taxon>Pseudomonadati</taxon>
        <taxon>Pseudomonadota</taxon>
        <taxon>Alphaproteobacteria</taxon>
        <taxon>Kordiimonadales</taxon>
        <taxon>Temperatibacteraceae</taxon>
        <taxon>Gimibacter</taxon>
    </lineage>
</organism>
<name>A0AAF0BN55_9PROT</name>
<evidence type="ECO:0000256" key="3">
    <source>
        <dbReference type="ARBA" id="ARBA00022692"/>
    </source>
</evidence>
<feature type="transmembrane region" description="Helical" evidence="6">
    <location>
        <begin position="350"/>
        <end position="373"/>
    </location>
</feature>
<evidence type="ECO:0000313" key="9">
    <source>
        <dbReference type="EMBL" id="WCL55486.1"/>
    </source>
</evidence>